<dbReference type="InterPro" id="IPR014941">
    <property type="entry name" value="FimB/Mfa2/Mfa3"/>
</dbReference>
<evidence type="ECO:0000256" key="6">
    <source>
        <dbReference type="ARBA" id="ARBA00023237"/>
    </source>
</evidence>
<gene>
    <name evidence="8" type="ORF">HMPREF9441_00600</name>
</gene>
<organism evidence="8 9">
    <name type="scientific">Paraprevotella clara YIT 11840</name>
    <dbReference type="NCBI Taxonomy" id="762968"/>
    <lineage>
        <taxon>Bacteria</taxon>
        <taxon>Pseudomonadati</taxon>
        <taxon>Bacteroidota</taxon>
        <taxon>Bacteroidia</taxon>
        <taxon>Bacteroidales</taxon>
        <taxon>Prevotellaceae</taxon>
        <taxon>Paraprevotella</taxon>
    </lineage>
</organism>
<keyword evidence="9" id="KW-1185">Reference proteome</keyword>
<comment type="similarity">
    <text evidence="2">Belongs to the bacteroidetes fimbrillin superfamily. FimB/Mfa2 family.</text>
</comment>
<keyword evidence="7" id="KW-0449">Lipoprotein</keyword>
<protein>
    <recommendedName>
        <fullName evidence="10">Fimbrillin-A associated anchor protein Mfa1 and Mfa2</fullName>
    </recommendedName>
</protein>
<dbReference type="Gene3D" id="2.60.40.2090">
    <property type="match status" value="1"/>
</dbReference>
<evidence type="ECO:0000256" key="3">
    <source>
        <dbReference type="ARBA" id="ARBA00022729"/>
    </source>
</evidence>
<dbReference type="GO" id="GO:0009279">
    <property type="term" value="C:cell outer membrane"/>
    <property type="evidence" value="ECO:0007669"/>
    <property type="project" value="UniProtKB-SubCell"/>
</dbReference>
<evidence type="ECO:0000313" key="8">
    <source>
        <dbReference type="EMBL" id="EHH01576.1"/>
    </source>
</evidence>
<dbReference type="STRING" id="762968.HMPREF9441_00600"/>
<dbReference type="AlphaFoldDB" id="G5SMM4"/>
<dbReference type="HOGENOM" id="CLU_059697_0_0_10"/>
<evidence type="ECO:0000256" key="4">
    <source>
        <dbReference type="ARBA" id="ARBA00023136"/>
    </source>
</evidence>
<sequence length="389" mass="43987">MAKPTIYKKGKRTKERMLNEKQGYMRDKMKKWFAAWCGLTAACAMTTSCSMMQDDLDDCPTGLYLSFKYDYNLQRADMFNDHVGAVTVYVFDEEGRYVTKQEEANVPGHAPLSSPLYTMRMNLAPGKYKFLVLAGQKDYEAQLAGGGARFVRREPGAGDAMEGALDVTLDRVAGASGWEVAHGGLPLDTLWHGMELSAAEVFEGKPTYDTISLVRDTKHINVSLREIDDPTQMDVANYDFRIIDRNARILWDNSLDEAEQVAYTPYAAWNTDDRVPATDAEGNDLGQPGHIAHVEFMTSRILYHEDAADDGILSVTNRETGVEVIRVNLPDMLCRLRKYADIYRYSPQEFLDRGYDYQMDFFLKGGELAYVNIGISVLNWSVRVQFEEL</sequence>
<evidence type="ECO:0000256" key="7">
    <source>
        <dbReference type="ARBA" id="ARBA00023288"/>
    </source>
</evidence>
<reference evidence="8 9" key="1">
    <citation type="submission" date="2011-03" db="EMBL/GenBank/DDBJ databases">
        <authorList>
            <person name="Weinstock G."/>
            <person name="Sodergren E."/>
            <person name="Clifton S."/>
            <person name="Fulton L."/>
            <person name="Fulton B."/>
            <person name="Courtney L."/>
            <person name="Fronick C."/>
            <person name="Harrison M."/>
            <person name="Strong C."/>
            <person name="Farmer C."/>
            <person name="Delahaunty K."/>
            <person name="Markovic C."/>
            <person name="Hall O."/>
            <person name="Minx P."/>
            <person name="Tomlinson C."/>
            <person name="Mitreva M."/>
            <person name="Hou S."/>
            <person name="Chen J."/>
            <person name="Wollam A."/>
            <person name="Pepin K.H."/>
            <person name="Johnson M."/>
            <person name="Bhonagiri V."/>
            <person name="Zhang X."/>
            <person name="Suruliraj S."/>
            <person name="Warren W."/>
            <person name="Chinwalla A."/>
            <person name="Mardis E.R."/>
            <person name="Wilson R.K."/>
        </authorList>
    </citation>
    <scope>NUCLEOTIDE SEQUENCE [LARGE SCALE GENOMIC DNA]</scope>
    <source>
        <strain evidence="8 9">YIT 11840</strain>
    </source>
</reference>
<keyword evidence="4" id="KW-0472">Membrane</keyword>
<accession>G5SMM4</accession>
<evidence type="ECO:0000313" key="9">
    <source>
        <dbReference type="Proteomes" id="UP000003598"/>
    </source>
</evidence>
<dbReference type="Proteomes" id="UP000003598">
    <property type="component" value="Unassembled WGS sequence"/>
</dbReference>
<keyword evidence="3" id="KW-0732">Signal</keyword>
<evidence type="ECO:0000256" key="2">
    <source>
        <dbReference type="ARBA" id="ARBA00007248"/>
    </source>
</evidence>
<dbReference type="PATRIC" id="fig|762968.3.peg.532"/>
<comment type="caution">
    <text evidence="8">The sequence shown here is derived from an EMBL/GenBank/DDBJ whole genome shotgun (WGS) entry which is preliminary data.</text>
</comment>
<dbReference type="Gene3D" id="2.60.40.2100">
    <property type="match status" value="1"/>
</dbReference>
<dbReference type="eggNOG" id="ENOG502ZAEH">
    <property type="taxonomic scope" value="Bacteria"/>
</dbReference>
<name>G5SMM4_9BACT</name>
<evidence type="ECO:0008006" key="10">
    <source>
        <dbReference type="Google" id="ProtNLM"/>
    </source>
</evidence>
<keyword evidence="6" id="KW-0998">Cell outer membrane</keyword>
<comment type="subcellular location">
    <subcellularLocation>
        <location evidence="1">Cell outer membrane</location>
    </subcellularLocation>
</comment>
<dbReference type="Pfam" id="PF08842">
    <property type="entry name" value="Mfa2"/>
    <property type="match status" value="1"/>
</dbReference>
<keyword evidence="5" id="KW-0564">Palmitate</keyword>
<dbReference type="EMBL" id="AFFY01000006">
    <property type="protein sequence ID" value="EHH01576.1"/>
    <property type="molecule type" value="Genomic_DNA"/>
</dbReference>
<evidence type="ECO:0000256" key="5">
    <source>
        <dbReference type="ARBA" id="ARBA00023139"/>
    </source>
</evidence>
<proteinExistence type="inferred from homology"/>
<evidence type="ECO:0000256" key="1">
    <source>
        <dbReference type="ARBA" id="ARBA00004442"/>
    </source>
</evidence>